<keyword evidence="3" id="KW-0145">Chemotaxis</keyword>
<dbReference type="eggNOG" id="COG0840">
    <property type="taxonomic scope" value="Bacteria"/>
</dbReference>
<dbReference type="InterPro" id="IPR003660">
    <property type="entry name" value="HAMP_dom"/>
</dbReference>
<evidence type="ECO:0000256" key="7">
    <source>
        <dbReference type="ARBA" id="ARBA00023224"/>
    </source>
</evidence>
<keyword evidence="5 10" id="KW-1133">Transmembrane helix</keyword>
<evidence type="ECO:0000259" key="12">
    <source>
        <dbReference type="PROSITE" id="PS50885"/>
    </source>
</evidence>
<dbReference type="SUPFAM" id="SSF58104">
    <property type="entry name" value="Methyl-accepting chemotaxis protein (MCP) signaling domain"/>
    <property type="match status" value="1"/>
</dbReference>
<dbReference type="CDD" id="cd11386">
    <property type="entry name" value="MCP_signal"/>
    <property type="match status" value="1"/>
</dbReference>
<dbReference type="EMBL" id="CP002339">
    <property type="protein sequence ID" value="AEF04146.1"/>
    <property type="molecule type" value="Genomic_DNA"/>
</dbReference>
<accession>F5ZE34</accession>
<evidence type="ECO:0000256" key="3">
    <source>
        <dbReference type="ARBA" id="ARBA00022500"/>
    </source>
</evidence>
<reference evidence="13 14" key="1">
    <citation type="journal article" date="2011" name="J. Bacteriol.">
        <title>Complete genome sequence of the polycyclic aromatic hydrocarbon-degrading bacterium Alteromonas sp. strain SN2.</title>
        <authorList>
            <person name="Jin H.M."/>
            <person name="Jeong H."/>
            <person name="Moon E.J."/>
            <person name="Math R.K."/>
            <person name="Lee K."/>
            <person name="Kim H.J."/>
            <person name="Jeon C.O."/>
            <person name="Oh T.K."/>
            <person name="Kim J.F."/>
        </authorList>
    </citation>
    <scope>NUCLEOTIDE SEQUENCE [LARGE SCALE GENOMIC DNA]</scope>
    <source>
        <strain evidence="14">JCM 17741 / KACC 18427 / KCTC 11700BP / SN2</strain>
    </source>
</reference>
<dbReference type="CDD" id="cd12913">
    <property type="entry name" value="PDC1_MCP_like"/>
    <property type="match status" value="1"/>
</dbReference>
<dbReference type="SUPFAM" id="SSF103190">
    <property type="entry name" value="Sensory domain-like"/>
    <property type="match status" value="1"/>
</dbReference>
<dbReference type="HOGENOM" id="CLU_000445_107_19_6"/>
<dbReference type="AlphaFoldDB" id="F5ZE34"/>
<dbReference type="FunFam" id="1.10.287.950:FF:000001">
    <property type="entry name" value="Methyl-accepting chemotaxis sensory transducer"/>
    <property type="match status" value="1"/>
</dbReference>
<evidence type="ECO:0000256" key="5">
    <source>
        <dbReference type="ARBA" id="ARBA00022989"/>
    </source>
</evidence>
<dbReference type="CDD" id="cd06225">
    <property type="entry name" value="HAMP"/>
    <property type="match status" value="1"/>
</dbReference>
<dbReference type="KEGG" id="alt:ambt_13140"/>
<evidence type="ECO:0000259" key="11">
    <source>
        <dbReference type="PROSITE" id="PS50111"/>
    </source>
</evidence>
<keyword evidence="6 10" id="KW-0472">Membrane</keyword>
<evidence type="ECO:0000256" key="4">
    <source>
        <dbReference type="ARBA" id="ARBA00022692"/>
    </source>
</evidence>
<feature type="transmembrane region" description="Helical" evidence="10">
    <location>
        <begin position="6"/>
        <end position="24"/>
    </location>
</feature>
<dbReference type="Pfam" id="PF00015">
    <property type="entry name" value="MCPsignal"/>
    <property type="match status" value="1"/>
</dbReference>
<sequence>MLIVGGSIAVMLLVTAFFLVNIVGDNTRHQVEQEVAALVANEADSVEAFFSLYGGVAKTFLSNPFLKDFFIQHTRRGASEAQLSDAATVYTVFDNISSQDTNIKSAFFASAATSEYFFEQGRVGVDESGPDAGDVNKGYFASKRPWFQSAVSKGELYVTPPAVDSQDGSVSAVVQSPVYQNGRLIGVGGIDILISTIGSVIDNIRFEGQGTAFLLDENQNIVYFPKQTTPLPLSSSLTSFDSVFSDTKGFSALSRKIASTSSGQVSVIWQGEEYVAVFRHAKLDNPTMDWSLGILIPASIIAAPINNAISTAVIVALAIICLIALITYVASAKITQPLTKMRVAMADIASGDGDLTKRLDITSKDEIGALAVEFNRFTDKLRGLLTETALNTKAVSDAADHLRDVSQSTSAEIHQERSQVDNVSSAVTQMAATVVEISTNAAHSSEAANQAEAIVTQGSQQAKDAMAEITSLAEAIDQGVEVVSGLSQESDNIGAVIDVINSIADQTNLLALNAAIEAARAGEQGRGFAVVADEVRSLASRTQESTTDIRKMVERLQHMAEQTDSVMQTGKGLSQSGVEKTAKVVTSLEQINQAIGTVHEQSTHIAHATEQQTEVAQDIHKSLVAITGLSDRTSQHAEELAVEATQLSGVSTELNDLVAQFKI</sequence>
<dbReference type="SMART" id="SM00283">
    <property type="entry name" value="MA"/>
    <property type="match status" value="1"/>
</dbReference>
<feature type="transmembrane region" description="Helical" evidence="10">
    <location>
        <begin position="311"/>
        <end position="332"/>
    </location>
</feature>
<organism evidence="13 14">
    <name type="scientific">Alteromonas naphthalenivorans</name>
    <dbReference type="NCBI Taxonomy" id="715451"/>
    <lineage>
        <taxon>Bacteria</taxon>
        <taxon>Pseudomonadati</taxon>
        <taxon>Pseudomonadota</taxon>
        <taxon>Gammaproteobacteria</taxon>
        <taxon>Alteromonadales</taxon>
        <taxon>Alteromonadaceae</taxon>
        <taxon>Alteromonas/Salinimonas group</taxon>
        <taxon>Alteromonas</taxon>
    </lineage>
</organism>
<keyword evidence="14" id="KW-1185">Reference proteome</keyword>
<evidence type="ECO:0000256" key="8">
    <source>
        <dbReference type="ARBA" id="ARBA00029447"/>
    </source>
</evidence>
<evidence type="ECO:0000256" key="2">
    <source>
        <dbReference type="ARBA" id="ARBA00022475"/>
    </source>
</evidence>
<dbReference type="InterPro" id="IPR004089">
    <property type="entry name" value="MCPsignal_dom"/>
</dbReference>
<dbReference type="PANTHER" id="PTHR32089">
    <property type="entry name" value="METHYL-ACCEPTING CHEMOTAXIS PROTEIN MCPB"/>
    <property type="match status" value="1"/>
</dbReference>
<comment type="similarity">
    <text evidence="8">Belongs to the methyl-accepting chemotaxis (MCP) protein family.</text>
</comment>
<dbReference type="Gene3D" id="1.10.287.950">
    <property type="entry name" value="Methyl-accepting chemotaxis protein"/>
    <property type="match status" value="1"/>
</dbReference>
<dbReference type="GO" id="GO:0005886">
    <property type="term" value="C:plasma membrane"/>
    <property type="evidence" value="ECO:0007669"/>
    <property type="project" value="UniProtKB-SubCell"/>
</dbReference>
<dbReference type="Pfam" id="PF00672">
    <property type="entry name" value="HAMP"/>
    <property type="match status" value="1"/>
</dbReference>
<dbReference type="Proteomes" id="UP000000683">
    <property type="component" value="Chromosome"/>
</dbReference>
<dbReference type="PROSITE" id="PS50885">
    <property type="entry name" value="HAMP"/>
    <property type="match status" value="1"/>
</dbReference>
<dbReference type="CDD" id="cd12912">
    <property type="entry name" value="PDC2_MCP_like"/>
    <property type="match status" value="1"/>
</dbReference>
<keyword evidence="2" id="KW-1003">Cell membrane</keyword>
<keyword evidence="7 9" id="KW-0807">Transducer</keyword>
<comment type="subcellular location">
    <subcellularLocation>
        <location evidence="1">Cell membrane</location>
        <topology evidence="1">Multi-pass membrane protein</topology>
    </subcellularLocation>
</comment>
<dbReference type="Pfam" id="PF02743">
    <property type="entry name" value="dCache_1"/>
    <property type="match status" value="1"/>
</dbReference>
<dbReference type="SMART" id="SM00304">
    <property type="entry name" value="HAMP"/>
    <property type="match status" value="1"/>
</dbReference>
<feature type="domain" description="HAMP" evidence="12">
    <location>
        <begin position="332"/>
        <end position="386"/>
    </location>
</feature>
<gene>
    <name evidence="13" type="ordered locus">ambt_13140</name>
</gene>
<proteinExistence type="inferred from homology"/>
<evidence type="ECO:0000313" key="13">
    <source>
        <dbReference type="EMBL" id="AEF04146.1"/>
    </source>
</evidence>
<dbReference type="GO" id="GO:0007165">
    <property type="term" value="P:signal transduction"/>
    <property type="evidence" value="ECO:0007669"/>
    <property type="project" value="UniProtKB-KW"/>
</dbReference>
<evidence type="ECO:0000256" key="9">
    <source>
        <dbReference type="PROSITE-ProRule" id="PRU00284"/>
    </source>
</evidence>
<dbReference type="InterPro" id="IPR033479">
    <property type="entry name" value="dCache_1"/>
</dbReference>
<dbReference type="Gene3D" id="3.30.450.20">
    <property type="entry name" value="PAS domain"/>
    <property type="match status" value="2"/>
</dbReference>
<dbReference type="InterPro" id="IPR029151">
    <property type="entry name" value="Sensor-like_sf"/>
</dbReference>
<evidence type="ECO:0000256" key="1">
    <source>
        <dbReference type="ARBA" id="ARBA00004651"/>
    </source>
</evidence>
<evidence type="ECO:0000313" key="14">
    <source>
        <dbReference type="Proteomes" id="UP000000683"/>
    </source>
</evidence>
<evidence type="ECO:0000256" key="10">
    <source>
        <dbReference type="SAM" id="Phobius"/>
    </source>
</evidence>
<dbReference type="PANTHER" id="PTHR32089:SF117">
    <property type="entry name" value="METHYL ACCEPTING SENSORY TRANSDUCER WITH CACHE_1 SMALL MOLECULE BINDING DOMAIN"/>
    <property type="match status" value="1"/>
</dbReference>
<protein>
    <submittedName>
        <fullName evidence="13">Chemotactic transducer PctC</fullName>
    </submittedName>
</protein>
<name>F5ZE34_ALTNA</name>
<dbReference type="PROSITE" id="PS50111">
    <property type="entry name" value="CHEMOTAXIS_TRANSDUC_2"/>
    <property type="match status" value="1"/>
</dbReference>
<keyword evidence="4 10" id="KW-0812">Transmembrane</keyword>
<feature type="domain" description="Methyl-accepting transducer" evidence="11">
    <location>
        <begin position="391"/>
        <end position="627"/>
    </location>
</feature>
<evidence type="ECO:0000256" key="6">
    <source>
        <dbReference type="ARBA" id="ARBA00023136"/>
    </source>
</evidence>
<dbReference type="GO" id="GO:0006935">
    <property type="term" value="P:chemotaxis"/>
    <property type="evidence" value="ECO:0007669"/>
    <property type="project" value="UniProtKB-KW"/>
</dbReference>